<dbReference type="InterPro" id="IPR014001">
    <property type="entry name" value="Helicase_ATP-bd"/>
</dbReference>
<dbReference type="FunCoup" id="A0A165NCV7">
    <property type="interactions" value="101"/>
</dbReference>
<dbReference type="EMBL" id="KV425640">
    <property type="protein sequence ID" value="KZT19477.1"/>
    <property type="molecule type" value="Genomic_DNA"/>
</dbReference>
<protein>
    <recommendedName>
        <fullName evidence="9">Helicase ATP-binding domain-containing protein</fullName>
    </recommendedName>
</protein>
<dbReference type="OrthoDB" id="6513042at2759"/>
<dbReference type="SUPFAM" id="SSF52540">
    <property type="entry name" value="P-loop containing nucleoside triphosphate hydrolases"/>
    <property type="match status" value="1"/>
</dbReference>
<accession>A0A165NCV7</accession>
<name>A0A165NCV7_9AGAM</name>
<dbReference type="GO" id="GO:0005694">
    <property type="term" value="C:chromosome"/>
    <property type="evidence" value="ECO:0007669"/>
    <property type="project" value="UniProtKB-ARBA"/>
</dbReference>
<evidence type="ECO:0000313" key="11">
    <source>
        <dbReference type="Proteomes" id="UP000076761"/>
    </source>
</evidence>
<evidence type="ECO:0000256" key="7">
    <source>
        <dbReference type="SAM" id="Coils"/>
    </source>
</evidence>
<keyword evidence="5" id="KW-0067">ATP-binding</keyword>
<feature type="compositionally biased region" description="Polar residues" evidence="8">
    <location>
        <begin position="922"/>
        <end position="934"/>
    </location>
</feature>
<keyword evidence="2" id="KW-0547">Nucleotide-binding</keyword>
<keyword evidence="4" id="KW-0347">Helicase</keyword>
<keyword evidence="7" id="KW-0175">Coiled coil</keyword>
<dbReference type="InterPro" id="IPR045055">
    <property type="entry name" value="DNA2/NAM7-like"/>
</dbReference>
<dbReference type="InterPro" id="IPR016024">
    <property type="entry name" value="ARM-type_fold"/>
</dbReference>
<dbReference type="GO" id="GO:0006369">
    <property type="term" value="P:termination of RNA polymerase II transcription"/>
    <property type="evidence" value="ECO:0007669"/>
    <property type="project" value="TreeGrafter"/>
</dbReference>
<evidence type="ECO:0000256" key="6">
    <source>
        <dbReference type="ARBA" id="ARBA00048432"/>
    </source>
</evidence>
<dbReference type="InParanoid" id="A0A165NCV7"/>
<evidence type="ECO:0000256" key="3">
    <source>
        <dbReference type="ARBA" id="ARBA00022801"/>
    </source>
</evidence>
<evidence type="ECO:0000256" key="2">
    <source>
        <dbReference type="ARBA" id="ARBA00022741"/>
    </source>
</evidence>
<feature type="compositionally biased region" description="Low complexity" evidence="8">
    <location>
        <begin position="1002"/>
        <end position="1017"/>
    </location>
</feature>
<organism evidence="10 11">
    <name type="scientific">Neolentinus lepideus HHB14362 ss-1</name>
    <dbReference type="NCBI Taxonomy" id="1314782"/>
    <lineage>
        <taxon>Eukaryota</taxon>
        <taxon>Fungi</taxon>
        <taxon>Dikarya</taxon>
        <taxon>Basidiomycota</taxon>
        <taxon>Agaricomycotina</taxon>
        <taxon>Agaricomycetes</taxon>
        <taxon>Gloeophyllales</taxon>
        <taxon>Gloeophyllaceae</taxon>
        <taxon>Neolentinus</taxon>
    </lineage>
</organism>
<dbReference type="Proteomes" id="UP000076761">
    <property type="component" value="Unassembled WGS sequence"/>
</dbReference>
<dbReference type="InterPro" id="IPR056474">
    <property type="entry name" value="SEN1_barrel"/>
</dbReference>
<evidence type="ECO:0000256" key="1">
    <source>
        <dbReference type="ARBA" id="ARBA00007913"/>
    </source>
</evidence>
<dbReference type="InterPro" id="IPR047187">
    <property type="entry name" value="SF1_C_Upf1"/>
</dbReference>
<feature type="region of interest" description="Disordered" evidence="8">
    <location>
        <begin position="992"/>
        <end position="1045"/>
    </location>
</feature>
<evidence type="ECO:0000259" key="9">
    <source>
        <dbReference type="SMART" id="SM00487"/>
    </source>
</evidence>
<feature type="domain" description="Helicase ATP-binding" evidence="9">
    <location>
        <begin position="1292"/>
        <end position="1598"/>
    </location>
</feature>
<dbReference type="CDD" id="cd18042">
    <property type="entry name" value="DEXXQc_SETX"/>
    <property type="match status" value="1"/>
</dbReference>
<evidence type="ECO:0000313" key="10">
    <source>
        <dbReference type="EMBL" id="KZT19477.1"/>
    </source>
</evidence>
<feature type="compositionally biased region" description="Basic and acidic residues" evidence="8">
    <location>
        <begin position="935"/>
        <end position="951"/>
    </location>
</feature>
<feature type="region of interest" description="Disordered" evidence="8">
    <location>
        <begin position="918"/>
        <end position="977"/>
    </location>
</feature>
<dbReference type="GO" id="GO:0005524">
    <property type="term" value="F:ATP binding"/>
    <property type="evidence" value="ECO:0007669"/>
    <property type="project" value="UniProtKB-KW"/>
</dbReference>
<dbReference type="PANTHER" id="PTHR10887:SF495">
    <property type="entry name" value="HELICASE SENATAXIN ISOFORM X1-RELATED"/>
    <property type="match status" value="1"/>
</dbReference>
<dbReference type="PANTHER" id="PTHR10887">
    <property type="entry name" value="DNA2/NAM7 HELICASE FAMILY"/>
    <property type="match status" value="1"/>
</dbReference>
<evidence type="ECO:0000256" key="8">
    <source>
        <dbReference type="SAM" id="MobiDB-lite"/>
    </source>
</evidence>
<dbReference type="SMART" id="SM00487">
    <property type="entry name" value="DEXDc"/>
    <property type="match status" value="1"/>
</dbReference>
<evidence type="ECO:0000256" key="5">
    <source>
        <dbReference type="ARBA" id="ARBA00022840"/>
    </source>
</evidence>
<dbReference type="InterPro" id="IPR041677">
    <property type="entry name" value="DNA2/NAM7_AAA_11"/>
</dbReference>
<evidence type="ECO:0000256" key="4">
    <source>
        <dbReference type="ARBA" id="ARBA00022806"/>
    </source>
</evidence>
<feature type="coiled-coil region" evidence="7">
    <location>
        <begin position="1430"/>
        <end position="1495"/>
    </location>
</feature>
<dbReference type="Gene3D" id="3.40.50.300">
    <property type="entry name" value="P-loop containing nucleotide triphosphate hydrolases"/>
    <property type="match status" value="2"/>
</dbReference>
<dbReference type="SUPFAM" id="SSF48371">
    <property type="entry name" value="ARM repeat"/>
    <property type="match status" value="1"/>
</dbReference>
<keyword evidence="11" id="KW-1185">Reference proteome</keyword>
<dbReference type="InterPro" id="IPR027417">
    <property type="entry name" value="P-loop_NTPase"/>
</dbReference>
<feature type="compositionally biased region" description="Low complexity" evidence="8">
    <location>
        <begin position="1843"/>
        <end position="1852"/>
    </location>
</feature>
<feature type="compositionally biased region" description="Polar residues" evidence="8">
    <location>
        <begin position="992"/>
        <end position="1001"/>
    </location>
</feature>
<dbReference type="Pfam" id="PF13087">
    <property type="entry name" value="AAA_12"/>
    <property type="match status" value="1"/>
</dbReference>
<dbReference type="GO" id="GO:0003678">
    <property type="term" value="F:DNA helicase activity"/>
    <property type="evidence" value="ECO:0007669"/>
    <property type="project" value="UniProtKB-EC"/>
</dbReference>
<feature type="compositionally biased region" description="Basic residues" evidence="8">
    <location>
        <begin position="1934"/>
        <end position="1944"/>
    </location>
</feature>
<comment type="similarity">
    <text evidence="1">Belongs to the DNA2/NAM7 helicase family.</text>
</comment>
<dbReference type="Pfam" id="PF23576">
    <property type="entry name" value="SEN1_barrel"/>
    <property type="match status" value="1"/>
</dbReference>
<dbReference type="GO" id="GO:0016787">
    <property type="term" value="F:hydrolase activity"/>
    <property type="evidence" value="ECO:0007669"/>
    <property type="project" value="UniProtKB-KW"/>
</dbReference>
<dbReference type="STRING" id="1314782.A0A165NCV7"/>
<dbReference type="Pfam" id="PF13086">
    <property type="entry name" value="AAA_11"/>
    <property type="match status" value="1"/>
</dbReference>
<reference evidence="10 11" key="1">
    <citation type="journal article" date="2016" name="Mol. Biol. Evol.">
        <title>Comparative Genomics of Early-Diverging Mushroom-Forming Fungi Provides Insights into the Origins of Lignocellulose Decay Capabilities.</title>
        <authorList>
            <person name="Nagy L.G."/>
            <person name="Riley R."/>
            <person name="Tritt A."/>
            <person name="Adam C."/>
            <person name="Daum C."/>
            <person name="Floudas D."/>
            <person name="Sun H."/>
            <person name="Yadav J.S."/>
            <person name="Pangilinan J."/>
            <person name="Larsson K.H."/>
            <person name="Matsuura K."/>
            <person name="Barry K."/>
            <person name="Labutti K."/>
            <person name="Kuo R."/>
            <person name="Ohm R.A."/>
            <person name="Bhattacharya S.S."/>
            <person name="Shirouzu T."/>
            <person name="Yoshinaga Y."/>
            <person name="Martin F.M."/>
            <person name="Grigoriev I.V."/>
            <person name="Hibbett D.S."/>
        </authorList>
    </citation>
    <scope>NUCLEOTIDE SEQUENCE [LARGE SCALE GENOMIC DNA]</scope>
    <source>
        <strain evidence="10 11">HHB14362 ss-1</strain>
    </source>
</reference>
<dbReference type="InterPro" id="IPR041679">
    <property type="entry name" value="DNA2/NAM7-like_C"/>
</dbReference>
<proteinExistence type="inferred from homology"/>
<dbReference type="CDD" id="cd18808">
    <property type="entry name" value="SF1_C_Upf1"/>
    <property type="match status" value="1"/>
</dbReference>
<dbReference type="GO" id="GO:0001147">
    <property type="term" value="F:transcription termination site sequence-specific DNA binding"/>
    <property type="evidence" value="ECO:0007669"/>
    <property type="project" value="TreeGrafter"/>
</dbReference>
<dbReference type="Pfam" id="PF12726">
    <property type="entry name" value="SEN1_N"/>
    <property type="match status" value="1"/>
</dbReference>
<sequence>MAVQGSDVEHVRSLLKNLRETPVDTHGASDSVLGVIYGYLMKVPQDGDGSLHWFCGRAEQVTIDAATFLIRLHAYNSSRVNAWKERLEMCMSFCCACVEAREIAKTSSRQSYLGAFSDDILRGFYHSVDEWETSIVLSSLTKRGIDVASIEFAPLTLADLPPGVVYLMLCNLAVFEDRRIQALVQGKIPSIPLLGWRLDVPPVGLLLLCVSDRVEVRCWAMQQLQRYKVDPILEDRFTKGYGKILYPIVSTLASSSSALVDAPPSPQSFTRLSIDSDSTKLSAQTFPFVKDANALWAGFAAIVRFFPAEVLSSSKYCSIDVRDVIIGHLHDTGPRFIDIFHCLSYLTERCGSNMWRGGKSDHPQRVVDAVKDNRSFVEIFKNQDMISRENWILKWFCKFVASIWETPAFGDVLAKVADFMCEELQHERFQDARCATLTAAMELLENNFSRGSEETKGSQWHALSDVLDIHVHRIVSVAFSHSYGDPKWRDARIASRSLVKRRLLSDSQHVAEVVTALCRYNRGAAANLPDALMMKQLIWKDVYKTLQPHDSDGIEIMLSVVSSSAHMDQLNKRAFAASWRKDPKLDVLLTDINKILSGFRDGFSETISRYADYNTSSSIRDLLHRQDIVKSITALMLCPMEQVALSAQTLVGQAFDVDVRMDCFRALLKNLPNASLQGIDAFLQKFIAYIPTVPEACNLSKSLVLCLTDIIEVLCSSDGLLRKDSFLRGENGIGISSDLLKLWKSMARALALIFKLTPSWAPHFENEEMTIWMRDALIFGRDMLAQWRVFEAGALTSSNSRQQSFRPSKRLSSTGKTMMDDLQDVLLELTRWLRLTDEELLHQSFHLLQTLLESFHDTGVSPSEDIVKKLNKFVGDARRKDPTRPQTRLDTNRVSKLAEAISALDDEVQIMAYKPSPAVKNSAKTPTSSQAKFDSNQEKRMKRPGMTDRRNSSQTSNVKASSLFPRDVSSPRDAVVSNDEISPRVSLVTSASINRPIQGSKSEASSTRNSVSESSSSSDEDSEDQGTATKEGGLAALGKLQRTPRIKRTIERRQVKMLDMPTNGKSSSHRLIDPRREAQKTVLRLKPDISSLHKALLSWNYDHDGLEPPMRSKMTLNRVPDRFNDYGHYRTVFEPLLLFECWAQLVQSKQEPNQDNVACRIVSRGFIDDWLDLDISITDNVKKDWVLTDTDIVVIRQPETKKCILGKTQSYKAMPYGIQATIRCYLPTPVTDPGLQINSDWRLSKVFSLRTLHREYAALVALPFYDFFDVILRPRLLSKPHLDAQEIRQAQEAYKVNEPQAIAILSSLKNEGFTLIQGPPGTGKTSTICGLVQAFLTRRARPATAIHAGRSAVPADKEPIKKALLCAPSNAAVDEIAHRLKDGVSGAGHGQRLKVVRVGNDKNVNISVKDITLDYLVEQMLNSGDSSGIKADTSDKIAALRVEIEAVKKQRQQKQDELHVIRDNAVRTLALEEEIRALNSRRMKLTQQFDRMKDQHKSDYRTMDATRRKCRSEIILEADVICGTLSSVGHDILEQCDFDMVIIDEAAQAIELSSLIPLKYKTKRCVMVGGHLQASKYFYNQSLFVRLQKENPESVHLLRLPSRLFYQGQLQDGPDMATKTSQPWHSHGKFGTYKFFSTVRGREEGGGYRSLINKAECQLAVSLYGRLRKEFSMVDFDFRVGVVSMYRAQIAEMRRTFIQRFGQDIVGKVDFNTVDGFQGQEKDVIILSCVRAGPGLQSIGFLSDTRRMNVALTRAKSSLFVLGHAPTLERSDANWRAIIEDAKSRSRLAEVDPSFFTTAGDSQPPSITAVLAKREAASISSIPPTPQDLSTPRQFIETPLQRQTQTATSSSQIPSCSAPGDSLDVQMPSDAGSTLPRKRSVDEGQTAPRRPPPALRPNNLSDSPAPVGQRRPSTEHLPKRPPPAAQHDNDVTKPKPRPPVKRPKPGPSLFIPKSTKR</sequence>
<gene>
    <name evidence="10" type="ORF">NEOLEDRAFT_1151950</name>
</gene>
<dbReference type="GO" id="GO:0016604">
    <property type="term" value="C:nuclear body"/>
    <property type="evidence" value="ECO:0007669"/>
    <property type="project" value="TreeGrafter"/>
</dbReference>
<keyword evidence="3" id="KW-0378">Hydrolase</keyword>
<dbReference type="FunFam" id="3.40.50.300:FF:000326">
    <property type="entry name" value="P-loop containing nucleoside triphosphate hydrolase"/>
    <property type="match status" value="1"/>
</dbReference>
<comment type="catalytic activity">
    <reaction evidence="6">
        <text>ATP + H2O = ADP + phosphate + H(+)</text>
        <dbReference type="Rhea" id="RHEA:13065"/>
        <dbReference type="ChEBI" id="CHEBI:15377"/>
        <dbReference type="ChEBI" id="CHEBI:15378"/>
        <dbReference type="ChEBI" id="CHEBI:30616"/>
        <dbReference type="ChEBI" id="CHEBI:43474"/>
        <dbReference type="ChEBI" id="CHEBI:456216"/>
        <dbReference type="EC" id="3.6.4.12"/>
    </reaction>
    <physiologicalReaction direction="left-to-right" evidence="6">
        <dbReference type="Rhea" id="RHEA:13066"/>
    </physiologicalReaction>
</comment>
<dbReference type="InterPro" id="IPR024481">
    <property type="entry name" value="Helicase_Sen1_N"/>
</dbReference>
<feature type="region of interest" description="Disordered" evidence="8">
    <location>
        <begin position="1840"/>
        <end position="1957"/>
    </location>
</feature>